<evidence type="ECO:0000259" key="2">
    <source>
        <dbReference type="PROSITE" id="PS50110"/>
    </source>
</evidence>
<keyword evidence="1" id="KW-0597">Phosphoprotein</keyword>
<evidence type="ECO:0000313" key="5">
    <source>
        <dbReference type="Proteomes" id="UP001068021"/>
    </source>
</evidence>
<accession>A0A9E5DMM8</accession>
<dbReference type="RefSeq" id="WP_052376178.1">
    <property type="nucleotide sequence ID" value="NZ_JAPVER010000020.1"/>
</dbReference>
<dbReference type="PANTHER" id="PTHR44520">
    <property type="entry name" value="RESPONSE REGULATOR RCP1-RELATED"/>
    <property type="match status" value="1"/>
</dbReference>
<dbReference type="Proteomes" id="UP001074446">
    <property type="component" value="Unassembled WGS sequence"/>
</dbReference>
<dbReference type="PANTHER" id="PTHR44520:SF2">
    <property type="entry name" value="RESPONSE REGULATOR RCP1"/>
    <property type="match status" value="1"/>
</dbReference>
<dbReference type="CDD" id="cd17557">
    <property type="entry name" value="REC_Rcp-like"/>
    <property type="match status" value="1"/>
</dbReference>
<reference evidence="3" key="1">
    <citation type="submission" date="2022-12" db="EMBL/GenBank/DDBJ databases">
        <title>Reclassification of two methanogenic archaea species isolated from the Kolyma lowland permafrost.</title>
        <authorList>
            <person name="Trubitsyn V.E."/>
            <person name="Rivkina E.M."/>
            <person name="Shcherbakova V.A."/>
        </authorList>
    </citation>
    <scope>NUCLEOTIDE SEQUENCE</scope>
    <source>
        <strain evidence="3">M2</strain>
        <strain evidence="4">MK4</strain>
    </source>
</reference>
<gene>
    <name evidence="4" type="ORF">O3H35_15160</name>
    <name evidence="3" type="ORF">O3H54_13335</name>
</gene>
<keyword evidence="5" id="KW-1185">Reference proteome</keyword>
<dbReference type="GO" id="GO:0000160">
    <property type="term" value="P:phosphorelay signal transduction system"/>
    <property type="evidence" value="ECO:0007669"/>
    <property type="project" value="InterPro"/>
</dbReference>
<dbReference type="Gene3D" id="3.40.50.2300">
    <property type="match status" value="1"/>
</dbReference>
<dbReference type="InterPro" id="IPR001789">
    <property type="entry name" value="Sig_transdc_resp-reg_receiver"/>
</dbReference>
<feature type="domain" description="Response regulatory" evidence="2">
    <location>
        <begin position="6"/>
        <end position="129"/>
    </location>
</feature>
<proteinExistence type="predicted"/>
<evidence type="ECO:0000256" key="1">
    <source>
        <dbReference type="PROSITE-ProRule" id="PRU00169"/>
    </source>
</evidence>
<comment type="caution">
    <text evidence="3">The sequence shown here is derived from an EMBL/GenBank/DDBJ whole genome shotgun (WGS) entry which is preliminary data.</text>
</comment>
<protein>
    <submittedName>
        <fullName evidence="3">Response regulator</fullName>
    </submittedName>
</protein>
<dbReference type="EMBL" id="JAPVER010000020">
    <property type="protein sequence ID" value="MCZ3366865.1"/>
    <property type="molecule type" value="Genomic_DNA"/>
</dbReference>
<dbReference type="EMBL" id="JAPVES010000030">
    <property type="protein sequence ID" value="MCZ3373988.1"/>
    <property type="molecule type" value="Genomic_DNA"/>
</dbReference>
<name>A0A9E5DMM8_9EURY</name>
<dbReference type="InterPro" id="IPR011006">
    <property type="entry name" value="CheY-like_superfamily"/>
</dbReference>
<dbReference type="PROSITE" id="PS50110">
    <property type="entry name" value="RESPONSE_REGULATORY"/>
    <property type="match status" value="1"/>
</dbReference>
<dbReference type="AlphaFoldDB" id="A0A9E5DMM8"/>
<organism evidence="3 5">
    <name type="scientific">Methanobacterium veterum</name>
    <dbReference type="NCBI Taxonomy" id="408577"/>
    <lineage>
        <taxon>Archaea</taxon>
        <taxon>Methanobacteriati</taxon>
        <taxon>Methanobacteriota</taxon>
        <taxon>Methanomada group</taxon>
        <taxon>Methanobacteria</taxon>
        <taxon>Methanobacteriales</taxon>
        <taxon>Methanobacteriaceae</taxon>
        <taxon>Methanobacterium</taxon>
    </lineage>
</organism>
<dbReference type="Proteomes" id="UP001068021">
    <property type="component" value="Unassembled WGS sequence"/>
</dbReference>
<feature type="modified residue" description="4-aspartylphosphate" evidence="1">
    <location>
        <position position="62"/>
    </location>
</feature>
<dbReference type="InterPro" id="IPR052893">
    <property type="entry name" value="TCS_response_regulator"/>
</dbReference>
<sequence length="147" mass="16824">MKKPVKLLLVEDNPADIRWTVEIFKEYHIPAEIHAVKDGTEALNFLYKKGNDNYNLDIIILDLYLPIINGHEILKRIKMDKKLNSIPTVILTASNSPKDAKIAYINHVDCYISKPLDFKGLMKIIQRTGKFRLTTTTLPGCIEMPCK</sequence>
<dbReference type="SMART" id="SM00448">
    <property type="entry name" value="REC"/>
    <property type="match status" value="1"/>
</dbReference>
<evidence type="ECO:0000313" key="4">
    <source>
        <dbReference type="EMBL" id="MCZ3373988.1"/>
    </source>
</evidence>
<evidence type="ECO:0000313" key="3">
    <source>
        <dbReference type="EMBL" id="MCZ3366865.1"/>
    </source>
</evidence>
<dbReference type="Pfam" id="PF00072">
    <property type="entry name" value="Response_reg"/>
    <property type="match status" value="1"/>
</dbReference>
<dbReference type="SUPFAM" id="SSF52172">
    <property type="entry name" value="CheY-like"/>
    <property type="match status" value="1"/>
</dbReference>